<organism evidence="2 3">
    <name type="scientific">Streptomyces capitiformicae</name>
    <dbReference type="NCBI Taxonomy" id="2014920"/>
    <lineage>
        <taxon>Bacteria</taxon>
        <taxon>Bacillati</taxon>
        <taxon>Actinomycetota</taxon>
        <taxon>Actinomycetes</taxon>
        <taxon>Kitasatosporales</taxon>
        <taxon>Streptomycetaceae</taxon>
        <taxon>Streptomyces</taxon>
    </lineage>
</organism>
<reference evidence="2" key="1">
    <citation type="journal article" date="2014" name="Int. J. Syst. Evol. Microbiol.">
        <title>Complete genome sequence of Corynebacterium casei LMG S-19264T (=DSM 44701T), isolated from a smear-ripened cheese.</title>
        <authorList>
            <consortium name="US DOE Joint Genome Institute (JGI-PGF)"/>
            <person name="Walter F."/>
            <person name="Albersmeier A."/>
            <person name="Kalinowski J."/>
            <person name="Ruckert C."/>
        </authorList>
    </citation>
    <scope>NUCLEOTIDE SEQUENCE</scope>
    <source>
        <strain evidence="2">CGMCC 4.7403</strain>
    </source>
</reference>
<reference evidence="2" key="2">
    <citation type="submission" date="2020-09" db="EMBL/GenBank/DDBJ databases">
        <authorList>
            <person name="Sun Q."/>
            <person name="Zhou Y."/>
        </authorList>
    </citation>
    <scope>NUCLEOTIDE SEQUENCE</scope>
    <source>
        <strain evidence="2">CGMCC 4.7403</strain>
    </source>
</reference>
<name>A0A918Z030_9ACTN</name>
<evidence type="ECO:0000313" key="3">
    <source>
        <dbReference type="Proteomes" id="UP000603227"/>
    </source>
</evidence>
<sequence length="128" mass="13894">MTLCGSRPAPTGCTGLSDGSVTPVPLGRSLRRSDQGALERVSEKARANTSGRFAAKAMEAMEGGGRRFVDAPPVLSRVDDAEATAVAATLEHYLTTLSEDRHALLNQRQEEGWWRYEVGCGTDEWWNA</sequence>
<dbReference type="EMBL" id="BNAT01000017">
    <property type="protein sequence ID" value="GHE31323.1"/>
    <property type="molecule type" value="Genomic_DNA"/>
</dbReference>
<evidence type="ECO:0000256" key="1">
    <source>
        <dbReference type="SAM" id="MobiDB-lite"/>
    </source>
</evidence>
<dbReference type="Pfam" id="PF10009">
    <property type="entry name" value="DUF2252"/>
    <property type="match status" value="1"/>
</dbReference>
<evidence type="ECO:0000313" key="2">
    <source>
        <dbReference type="EMBL" id="GHE31323.1"/>
    </source>
</evidence>
<protein>
    <submittedName>
        <fullName evidence="2">Uncharacterized protein</fullName>
    </submittedName>
</protein>
<comment type="caution">
    <text evidence="2">The sequence shown here is derived from an EMBL/GenBank/DDBJ whole genome shotgun (WGS) entry which is preliminary data.</text>
</comment>
<feature type="region of interest" description="Disordered" evidence="1">
    <location>
        <begin position="1"/>
        <end position="49"/>
    </location>
</feature>
<keyword evidence="3" id="KW-1185">Reference proteome</keyword>
<dbReference type="AlphaFoldDB" id="A0A918Z030"/>
<dbReference type="InterPro" id="IPR018721">
    <property type="entry name" value="DUF2252"/>
</dbReference>
<gene>
    <name evidence="2" type="ORF">GCM10017771_47660</name>
</gene>
<dbReference type="Proteomes" id="UP000603227">
    <property type="component" value="Unassembled WGS sequence"/>
</dbReference>
<accession>A0A918Z030</accession>
<proteinExistence type="predicted"/>